<reference evidence="6" key="1">
    <citation type="submission" date="2019-11" db="EMBL/GenBank/DDBJ databases">
        <title>Isolation and characterization of two novel species in the genus Thiomicrorhabdus.</title>
        <authorList>
            <person name="Mochizuki J."/>
            <person name="Kojima H."/>
            <person name="Fukui M."/>
        </authorList>
    </citation>
    <scope>NUCLEOTIDE SEQUENCE [LARGE SCALE GENOMIC DNA]</scope>
    <source>
        <strain evidence="6">AkT22</strain>
    </source>
</reference>
<dbReference type="InterPro" id="IPR003715">
    <property type="entry name" value="Poly_export_N"/>
</dbReference>
<evidence type="ECO:0000259" key="4">
    <source>
        <dbReference type="Pfam" id="PF10531"/>
    </source>
</evidence>
<accession>A0A6F8PQT1</accession>
<evidence type="ECO:0000259" key="3">
    <source>
        <dbReference type="Pfam" id="PF02563"/>
    </source>
</evidence>
<protein>
    <submittedName>
        <fullName evidence="5">Uncharacterized protein</fullName>
    </submittedName>
</protein>
<sequence>MKFYARLSLIFIIAMFANISIANTNTEYQLSSGDVISITVFAEPDLSLEKIKLNETGSFSYPFIGEVKAEGLSSTELQTKITNELSGKYLVNPKVTVSIIEYRQFYISGEVKNPDGYPFQPGLTVRRAIALAGGLSERASENRMTVIREKDPTKTPEKVTMEDLVMPGDTLTIDQGFF</sequence>
<evidence type="ECO:0000256" key="1">
    <source>
        <dbReference type="ARBA" id="ARBA00022729"/>
    </source>
</evidence>
<dbReference type="RefSeq" id="WP_173292196.1">
    <property type="nucleotide sequence ID" value="NZ_AP021888.1"/>
</dbReference>
<proteinExistence type="predicted"/>
<dbReference type="AlphaFoldDB" id="A0A6F8PQT1"/>
<evidence type="ECO:0000313" key="5">
    <source>
        <dbReference type="EMBL" id="BBP44483.1"/>
    </source>
</evidence>
<dbReference type="Pfam" id="PF02563">
    <property type="entry name" value="Poly_export"/>
    <property type="match status" value="1"/>
</dbReference>
<gene>
    <name evidence="5" type="ORF">THMIRHAT_22290</name>
</gene>
<dbReference type="Proteomes" id="UP000501466">
    <property type="component" value="Chromosome"/>
</dbReference>
<dbReference type="Gene3D" id="3.30.1950.10">
    <property type="entry name" value="wza like domain"/>
    <property type="match status" value="1"/>
</dbReference>
<dbReference type="EMBL" id="AP021888">
    <property type="protein sequence ID" value="BBP44483.1"/>
    <property type="molecule type" value="Genomic_DNA"/>
</dbReference>
<organism evidence="5 6">
    <name type="scientific">Thiosulfativibrio zosterae</name>
    <dbReference type="NCBI Taxonomy" id="2675053"/>
    <lineage>
        <taxon>Bacteria</taxon>
        <taxon>Pseudomonadati</taxon>
        <taxon>Pseudomonadota</taxon>
        <taxon>Gammaproteobacteria</taxon>
        <taxon>Thiotrichales</taxon>
        <taxon>Piscirickettsiaceae</taxon>
        <taxon>Thiosulfativibrio</taxon>
    </lineage>
</organism>
<dbReference type="InterPro" id="IPR049712">
    <property type="entry name" value="Poly_export"/>
</dbReference>
<keyword evidence="1 2" id="KW-0732">Signal</keyword>
<feature type="chain" id="PRO_5026026266" evidence="2">
    <location>
        <begin position="23"/>
        <end position="178"/>
    </location>
</feature>
<dbReference type="PANTHER" id="PTHR33619">
    <property type="entry name" value="POLYSACCHARIDE EXPORT PROTEIN GFCE-RELATED"/>
    <property type="match status" value="1"/>
</dbReference>
<name>A0A6F8PQT1_9GAMM</name>
<dbReference type="PANTHER" id="PTHR33619:SF3">
    <property type="entry name" value="POLYSACCHARIDE EXPORT PROTEIN GFCE-RELATED"/>
    <property type="match status" value="1"/>
</dbReference>
<dbReference type="Pfam" id="PF10531">
    <property type="entry name" value="SLBB"/>
    <property type="match status" value="1"/>
</dbReference>
<dbReference type="InterPro" id="IPR019554">
    <property type="entry name" value="Soluble_ligand-bd"/>
</dbReference>
<dbReference type="Gene3D" id="3.10.560.10">
    <property type="entry name" value="Outer membrane lipoprotein wza domain like"/>
    <property type="match status" value="1"/>
</dbReference>
<feature type="domain" description="Polysaccharide export protein N-terminal" evidence="3">
    <location>
        <begin position="23"/>
        <end position="99"/>
    </location>
</feature>
<dbReference type="GO" id="GO:0015159">
    <property type="term" value="F:polysaccharide transmembrane transporter activity"/>
    <property type="evidence" value="ECO:0007669"/>
    <property type="project" value="InterPro"/>
</dbReference>
<evidence type="ECO:0000313" key="6">
    <source>
        <dbReference type="Proteomes" id="UP000501466"/>
    </source>
</evidence>
<keyword evidence="6" id="KW-1185">Reference proteome</keyword>
<evidence type="ECO:0000256" key="2">
    <source>
        <dbReference type="SAM" id="SignalP"/>
    </source>
</evidence>
<feature type="domain" description="Soluble ligand binding" evidence="4">
    <location>
        <begin position="105"/>
        <end position="149"/>
    </location>
</feature>
<feature type="signal peptide" evidence="2">
    <location>
        <begin position="1"/>
        <end position="22"/>
    </location>
</feature>
<dbReference type="KEGG" id="tzo:THMIRHAT_22290"/>